<feature type="compositionally biased region" description="Polar residues" evidence="1">
    <location>
        <begin position="223"/>
        <end position="236"/>
    </location>
</feature>
<feature type="region of interest" description="Disordered" evidence="1">
    <location>
        <begin position="270"/>
        <end position="337"/>
    </location>
</feature>
<organism evidence="4 5">
    <name type="scientific">Rotaria sordida</name>
    <dbReference type="NCBI Taxonomy" id="392033"/>
    <lineage>
        <taxon>Eukaryota</taxon>
        <taxon>Metazoa</taxon>
        <taxon>Spiralia</taxon>
        <taxon>Gnathifera</taxon>
        <taxon>Rotifera</taxon>
        <taxon>Eurotatoria</taxon>
        <taxon>Bdelloidea</taxon>
        <taxon>Philodinida</taxon>
        <taxon>Philodinidae</taxon>
        <taxon>Rotaria</taxon>
    </lineage>
</organism>
<feature type="compositionally biased region" description="Low complexity" evidence="1">
    <location>
        <begin position="206"/>
        <end position="222"/>
    </location>
</feature>
<evidence type="ECO:0000256" key="1">
    <source>
        <dbReference type="SAM" id="MobiDB-lite"/>
    </source>
</evidence>
<dbReference type="PROSITE" id="PS00639">
    <property type="entry name" value="THIOL_PROTEASE_HIS"/>
    <property type="match status" value="1"/>
</dbReference>
<dbReference type="Proteomes" id="UP000663882">
    <property type="component" value="Unassembled WGS sequence"/>
</dbReference>
<evidence type="ECO:0008006" key="6">
    <source>
        <dbReference type="Google" id="ProtNLM"/>
    </source>
</evidence>
<feature type="region of interest" description="Disordered" evidence="1">
    <location>
        <begin position="206"/>
        <end position="236"/>
    </location>
</feature>
<dbReference type="Proteomes" id="UP000663874">
    <property type="component" value="Unassembled WGS sequence"/>
</dbReference>
<dbReference type="InterPro" id="IPR025660">
    <property type="entry name" value="Pept_his_AS"/>
</dbReference>
<feature type="compositionally biased region" description="Polar residues" evidence="1">
    <location>
        <begin position="278"/>
        <end position="313"/>
    </location>
</feature>
<evidence type="ECO:0000313" key="4">
    <source>
        <dbReference type="EMBL" id="CAF3918411.1"/>
    </source>
</evidence>
<dbReference type="OrthoDB" id="640249at2759"/>
<dbReference type="EMBL" id="CAJOBE010004147">
    <property type="protein sequence ID" value="CAF3918411.1"/>
    <property type="molecule type" value="Genomic_DNA"/>
</dbReference>
<dbReference type="Gene3D" id="3.90.70.10">
    <property type="entry name" value="Cysteine proteinases"/>
    <property type="match status" value="1"/>
</dbReference>
<reference evidence="4" key="1">
    <citation type="submission" date="2021-02" db="EMBL/GenBank/DDBJ databases">
        <authorList>
            <person name="Nowell W R."/>
        </authorList>
    </citation>
    <scope>NUCLEOTIDE SEQUENCE</scope>
</reference>
<comment type="caution">
    <text evidence="4">The sequence shown here is derived from an EMBL/GenBank/DDBJ whole genome shotgun (WGS) entry which is preliminary data.</text>
</comment>
<evidence type="ECO:0000313" key="5">
    <source>
        <dbReference type="Proteomes" id="UP000663874"/>
    </source>
</evidence>
<feature type="compositionally biased region" description="Low complexity" evidence="1">
    <location>
        <begin position="314"/>
        <end position="337"/>
    </location>
</feature>
<protein>
    <recommendedName>
        <fullName evidence="6">Peptidase C1A papain C-terminal domain-containing protein</fullName>
    </recommendedName>
</protein>
<evidence type="ECO:0000313" key="2">
    <source>
        <dbReference type="EMBL" id="CAF1410551.1"/>
    </source>
</evidence>
<proteinExistence type="predicted"/>
<dbReference type="SUPFAM" id="SSF54001">
    <property type="entry name" value="Cysteine proteinases"/>
    <property type="match status" value="1"/>
</dbReference>
<evidence type="ECO:0000313" key="3">
    <source>
        <dbReference type="EMBL" id="CAF3523410.1"/>
    </source>
</evidence>
<dbReference type="EMBL" id="CAJNOO010005252">
    <property type="protein sequence ID" value="CAF1410551.1"/>
    <property type="molecule type" value="Genomic_DNA"/>
</dbReference>
<name>A0A819IQY5_9BILA</name>
<sequence>MTSVEDQSKIGSCSANALAGAYEYLTKKHDGQNTDVSRLFIYYNARAKNKKSGSVTDSGCSMESAIEALKEFGTCLESIWAYDISKVNIRPNDQAYRDAKNHTISEALEVDINLFEMKSCLAQGYPFAFGLRLCASFEKAAKTGLVPMPNGSENKLKMHNCHALLAVGYSDRSKVFIVRNSWGERWPSLGNNQSYQQNWSTNQFDQQNWSPNQFNQPSQQSWDNNQFYQHNDGNNQLGQEIWSQNQFVQQNWNNSQFSGGNSQFDQQTWTYNQSQQQDWSTNQLDPQSQQHWNGNQFYQPNDGNNSFGQGMSSNNQWNQQNQPQWGNNQYGPSYGGK</sequence>
<dbReference type="CDD" id="cd02619">
    <property type="entry name" value="Peptidase_C1"/>
    <property type="match status" value="1"/>
</dbReference>
<dbReference type="InterPro" id="IPR038765">
    <property type="entry name" value="Papain-like_cys_pep_sf"/>
</dbReference>
<gene>
    <name evidence="4" type="ORF">FNK824_LOCUS21478</name>
    <name evidence="3" type="ORF">OTI717_LOCUS2932</name>
    <name evidence="2" type="ORF">RFH988_LOCUS35210</name>
</gene>
<dbReference type="EMBL" id="CAJOAX010000151">
    <property type="protein sequence ID" value="CAF3523410.1"/>
    <property type="molecule type" value="Genomic_DNA"/>
</dbReference>
<dbReference type="Proteomes" id="UP000663823">
    <property type="component" value="Unassembled WGS sequence"/>
</dbReference>
<dbReference type="AlphaFoldDB" id="A0A819IQY5"/>
<accession>A0A819IQY5</accession>